<reference evidence="2" key="1">
    <citation type="submission" date="2022-11" db="UniProtKB">
        <authorList>
            <consortium name="WormBaseParasite"/>
        </authorList>
    </citation>
    <scope>IDENTIFICATION</scope>
</reference>
<organism evidence="1 2">
    <name type="scientific">Acrobeloides nanus</name>
    <dbReference type="NCBI Taxonomy" id="290746"/>
    <lineage>
        <taxon>Eukaryota</taxon>
        <taxon>Metazoa</taxon>
        <taxon>Ecdysozoa</taxon>
        <taxon>Nematoda</taxon>
        <taxon>Chromadorea</taxon>
        <taxon>Rhabditida</taxon>
        <taxon>Tylenchina</taxon>
        <taxon>Cephalobomorpha</taxon>
        <taxon>Cephaloboidea</taxon>
        <taxon>Cephalobidae</taxon>
        <taxon>Acrobeloides</taxon>
    </lineage>
</organism>
<proteinExistence type="predicted"/>
<dbReference type="Proteomes" id="UP000887540">
    <property type="component" value="Unplaced"/>
</dbReference>
<protein>
    <submittedName>
        <fullName evidence="2">Uncharacterized protein</fullName>
    </submittedName>
</protein>
<name>A0A914CYB7_9BILA</name>
<dbReference type="AlphaFoldDB" id="A0A914CYB7"/>
<accession>A0A914CYB7</accession>
<evidence type="ECO:0000313" key="2">
    <source>
        <dbReference type="WBParaSite" id="ACRNAN_scaffold1627.g6605.t1"/>
    </source>
</evidence>
<sequence length="98" mass="10654">MALHPQVSEVGDVSHRMVNDMITSATDAILNQEDLSSDDKKTMSDLQSHEFTAKTLASPEVVSEAENYVGKILNIAKNLQGKMESSGGRTDFKEAIIS</sequence>
<dbReference type="WBParaSite" id="ACRNAN_scaffold1627.g6605.t1">
    <property type="protein sequence ID" value="ACRNAN_scaffold1627.g6605.t1"/>
    <property type="gene ID" value="ACRNAN_scaffold1627.g6605"/>
</dbReference>
<evidence type="ECO:0000313" key="1">
    <source>
        <dbReference type="Proteomes" id="UP000887540"/>
    </source>
</evidence>
<keyword evidence="1" id="KW-1185">Reference proteome</keyword>